<organism evidence="3 4">
    <name type="scientific">Kineococcus glutinatus</name>
    <dbReference type="NCBI Taxonomy" id="1070872"/>
    <lineage>
        <taxon>Bacteria</taxon>
        <taxon>Bacillati</taxon>
        <taxon>Actinomycetota</taxon>
        <taxon>Actinomycetes</taxon>
        <taxon>Kineosporiales</taxon>
        <taxon>Kineosporiaceae</taxon>
        <taxon>Kineococcus</taxon>
    </lineage>
</organism>
<evidence type="ECO:0000313" key="3">
    <source>
        <dbReference type="EMBL" id="GAA4659904.1"/>
    </source>
</evidence>
<dbReference type="PRINTS" id="PR00412">
    <property type="entry name" value="EPOXHYDRLASE"/>
</dbReference>
<dbReference type="InterPro" id="IPR029058">
    <property type="entry name" value="AB_hydrolase_fold"/>
</dbReference>
<reference evidence="4" key="1">
    <citation type="journal article" date="2019" name="Int. J. Syst. Evol. Microbiol.">
        <title>The Global Catalogue of Microorganisms (GCM) 10K type strain sequencing project: providing services to taxonomists for standard genome sequencing and annotation.</title>
        <authorList>
            <consortium name="The Broad Institute Genomics Platform"/>
            <consortium name="The Broad Institute Genome Sequencing Center for Infectious Disease"/>
            <person name="Wu L."/>
            <person name="Ma J."/>
        </authorList>
    </citation>
    <scope>NUCLEOTIDE SEQUENCE [LARGE SCALE GENOMIC DNA]</scope>
    <source>
        <strain evidence="4">JCM 18126</strain>
    </source>
</reference>
<evidence type="ECO:0000256" key="1">
    <source>
        <dbReference type="ARBA" id="ARBA00022801"/>
    </source>
</evidence>
<keyword evidence="4" id="KW-1185">Reference proteome</keyword>
<sequence length="306" mass="33111">MRPEEAADVSAVLVHGPWQHRYVAAHGARFHVVEAGEGPLVVLLHSFPQFWWSWRWQLCDLADAGYRAVAVDLRGVGASDKPPRGYDTPTSAADVAGLVRALGEEAAFVVGHGLGGRTAWAVAATHPTRVRGIAVLGAAHPLLWRSAVLDRWRGSGGSRGLTGLGSWHLPVLPERLLLSGTTVERVLRAWSGPGWPDPDTVERYRTAMRLPAAARAACEYHRWIARSHVSEDGRRFAAAMRAPVDVPVLQLRGEFDPTVARSTLEAAAGFVAGPHRATEIAGVGHFLPEEAAERVSAALLSWLARW</sequence>
<proteinExistence type="predicted"/>
<protein>
    <submittedName>
        <fullName evidence="3">Alpha/beta hydrolase</fullName>
    </submittedName>
</protein>
<evidence type="ECO:0000259" key="2">
    <source>
        <dbReference type="Pfam" id="PF00561"/>
    </source>
</evidence>
<dbReference type="EMBL" id="BAABIL010000679">
    <property type="protein sequence ID" value="GAA4659904.1"/>
    <property type="molecule type" value="Genomic_DNA"/>
</dbReference>
<gene>
    <name evidence="3" type="ORF">GCM10023225_33460</name>
</gene>
<evidence type="ECO:0000313" key="4">
    <source>
        <dbReference type="Proteomes" id="UP001501195"/>
    </source>
</evidence>
<dbReference type="Pfam" id="PF00561">
    <property type="entry name" value="Abhydrolase_1"/>
    <property type="match status" value="1"/>
</dbReference>
<name>A0ABP8VCJ2_9ACTN</name>
<comment type="caution">
    <text evidence="3">The sequence shown here is derived from an EMBL/GenBank/DDBJ whole genome shotgun (WGS) entry which is preliminary data.</text>
</comment>
<dbReference type="InterPro" id="IPR000073">
    <property type="entry name" value="AB_hydrolase_1"/>
</dbReference>
<keyword evidence="1 3" id="KW-0378">Hydrolase</keyword>
<dbReference type="RefSeq" id="WP_345713957.1">
    <property type="nucleotide sequence ID" value="NZ_BAABIL010000679.1"/>
</dbReference>
<accession>A0ABP8VCJ2</accession>
<dbReference type="InterPro" id="IPR000639">
    <property type="entry name" value="Epox_hydrolase-like"/>
</dbReference>
<dbReference type="GO" id="GO:0016787">
    <property type="term" value="F:hydrolase activity"/>
    <property type="evidence" value="ECO:0007669"/>
    <property type="project" value="UniProtKB-KW"/>
</dbReference>
<dbReference type="Gene3D" id="3.40.50.1820">
    <property type="entry name" value="alpha/beta hydrolase"/>
    <property type="match status" value="1"/>
</dbReference>
<feature type="domain" description="AB hydrolase-1" evidence="2">
    <location>
        <begin position="39"/>
        <end position="291"/>
    </location>
</feature>
<dbReference type="PANTHER" id="PTHR43329">
    <property type="entry name" value="EPOXIDE HYDROLASE"/>
    <property type="match status" value="1"/>
</dbReference>
<dbReference type="PRINTS" id="PR00111">
    <property type="entry name" value="ABHYDROLASE"/>
</dbReference>
<dbReference type="Proteomes" id="UP001501195">
    <property type="component" value="Unassembled WGS sequence"/>
</dbReference>
<dbReference type="SUPFAM" id="SSF53474">
    <property type="entry name" value="alpha/beta-Hydrolases"/>
    <property type="match status" value="1"/>
</dbReference>